<evidence type="ECO:0000256" key="2">
    <source>
        <dbReference type="ARBA" id="ARBA00022448"/>
    </source>
</evidence>
<dbReference type="GO" id="GO:0015171">
    <property type="term" value="F:amino acid transmembrane transporter activity"/>
    <property type="evidence" value="ECO:0007669"/>
    <property type="project" value="TreeGrafter"/>
</dbReference>
<keyword evidence="4" id="KW-0029">Amino-acid transport</keyword>
<organism evidence="9 10">
    <name type="scientific">Citrobacter koseri</name>
    <name type="common">Citrobacter diversus</name>
    <dbReference type="NCBI Taxonomy" id="545"/>
    <lineage>
        <taxon>Bacteria</taxon>
        <taxon>Pseudomonadati</taxon>
        <taxon>Pseudomonadota</taxon>
        <taxon>Gammaproteobacteria</taxon>
        <taxon>Enterobacterales</taxon>
        <taxon>Enterobacteriaceae</taxon>
        <taxon>Citrobacter</taxon>
    </lineage>
</organism>
<name>A0A447UHX0_CITKO</name>
<protein>
    <submittedName>
        <fullName evidence="9">Lysine transporter</fullName>
    </submittedName>
</protein>
<dbReference type="InterPro" id="IPR050524">
    <property type="entry name" value="APC_YAT"/>
</dbReference>
<keyword evidence="5 7" id="KW-1133">Transmembrane helix</keyword>
<proteinExistence type="predicted"/>
<accession>A0A447UHX0</accession>
<dbReference type="PANTHER" id="PTHR43341">
    <property type="entry name" value="AMINO ACID PERMEASE"/>
    <property type="match status" value="1"/>
</dbReference>
<feature type="domain" description="Amino acid permease/ SLC12A" evidence="8">
    <location>
        <begin position="3"/>
        <end position="76"/>
    </location>
</feature>
<comment type="subcellular location">
    <subcellularLocation>
        <location evidence="1">Membrane</location>
        <topology evidence="1">Multi-pass membrane protein</topology>
    </subcellularLocation>
</comment>
<dbReference type="PANTHER" id="PTHR43341:SF1">
    <property type="entry name" value="GENERAL AMINO-ACID PERMEASE GAP1"/>
    <property type="match status" value="1"/>
</dbReference>
<keyword evidence="6 7" id="KW-0472">Membrane</keyword>
<evidence type="ECO:0000256" key="5">
    <source>
        <dbReference type="ARBA" id="ARBA00022989"/>
    </source>
</evidence>
<dbReference type="Pfam" id="PF00324">
    <property type="entry name" value="AA_permease"/>
    <property type="match status" value="1"/>
</dbReference>
<evidence type="ECO:0000256" key="7">
    <source>
        <dbReference type="SAM" id="Phobius"/>
    </source>
</evidence>
<gene>
    <name evidence="9" type="primary">lysP_1</name>
    <name evidence="9" type="ORF">NCTC11075_01065</name>
</gene>
<evidence type="ECO:0000256" key="3">
    <source>
        <dbReference type="ARBA" id="ARBA00022692"/>
    </source>
</evidence>
<evidence type="ECO:0000313" key="10">
    <source>
        <dbReference type="Proteomes" id="UP000270272"/>
    </source>
</evidence>
<sequence length="120" mass="13617">MLQGNDVKDLPYRSGFFPLGPIFAFVLCLTITLGQNYEAFLKDTIDWGGVAATYIGIPLFLAIWFGYKLTKGTHFVRYSEMHFPERGEEITWCLMAFALIRPTGATFVGRIRRFTPPSGR</sequence>
<evidence type="ECO:0000256" key="4">
    <source>
        <dbReference type="ARBA" id="ARBA00022970"/>
    </source>
</evidence>
<evidence type="ECO:0000313" key="9">
    <source>
        <dbReference type="EMBL" id="VEB86266.1"/>
    </source>
</evidence>
<evidence type="ECO:0000259" key="8">
    <source>
        <dbReference type="Pfam" id="PF00324"/>
    </source>
</evidence>
<keyword evidence="3 7" id="KW-0812">Transmembrane</keyword>
<feature type="transmembrane region" description="Helical" evidence="7">
    <location>
        <begin position="12"/>
        <end position="35"/>
    </location>
</feature>
<dbReference type="InterPro" id="IPR004841">
    <property type="entry name" value="AA-permease/SLC12A_dom"/>
</dbReference>
<dbReference type="Proteomes" id="UP000270272">
    <property type="component" value="Chromosome"/>
</dbReference>
<keyword evidence="2" id="KW-0813">Transport</keyword>
<feature type="transmembrane region" description="Helical" evidence="7">
    <location>
        <begin position="47"/>
        <end position="67"/>
    </location>
</feature>
<reference evidence="9 10" key="1">
    <citation type="submission" date="2018-12" db="EMBL/GenBank/DDBJ databases">
        <authorList>
            <consortium name="Pathogen Informatics"/>
        </authorList>
    </citation>
    <scope>NUCLEOTIDE SEQUENCE [LARGE SCALE GENOMIC DNA]</scope>
    <source>
        <strain evidence="9 10">NCTC11075</strain>
    </source>
</reference>
<dbReference type="EMBL" id="LR134204">
    <property type="protein sequence ID" value="VEB86266.1"/>
    <property type="molecule type" value="Genomic_DNA"/>
</dbReference>
<dbReference type="GO" id="GO:0016020">
    <property type="term" value="C:membrane"/>
    <property type="evidence" value="ECO:0007669"/>
    <property type="project" value="UniProtKB-SubCell"/>
</dbReference>
<dbReference type="AlphaFoldDB" id="A0A447UHX0"/>
<evidence type="ECO:0000256" key="1">
    <source>
        <dbReference type="ARBA" id="ARBA00004141"/>
    </source>
</evidence>
<evidence type="ECO:0000256" key="6">
    <source>
        <dbReference type="ARBA" id="ARBA00023136"/>
    </source>
</evidence>